<dbReference type="Gene3D" id="3.40.50.720">
    <property type="entry name" value="NAD(P)-binding Rossmann-like Domain"/>
    <property type="match status" value="1"/>
</dbReference>
<reference evidence="2" key="1">
    <citation type="submission" date="2013-12" db="EMBL/GenBank/DDBJ databases">
        <title>The Genome Sequence of Aphanomyces invadans NJM9701.</title>
        <authorList>
            <consortium name="The Broad Institute Genomics Platform"/>
            <person name="Russ C."/>
            <person name="Tyler B."/>
            <person name="van West P."/>
            <person name="Dieguez-Uribeondo J."/>
            <person name="Young S.K."/>
            <person name="Zeng Q."/>
            <person name="Gargeya S."/>
            <person name="Fitzgerald M."/>
            <person name="Abouelleil A."/>
            <person name="Alvarado L."/>
            <person name="Chapman S.B."/>
            <person name="Gainer-Dewar J."/>
            <person name="Goldberg J."/>
            <person name="Griggs A."/>
            <person name="Gujja S."/>
            <person name="Hansen M."/>
            <person name="Howarth C."/>
            <person name="Imamovic A."/>
            <person name="Ireland A."/>
            <person name="Larimer J."/>
            <person name="McCowan C."/>
            <person name="Murphy C."/>
            <person name="Pearson M."/>
            <person name="Poon T.W."/>
            <person name="Priest M."/>
            <person name="Roberts A."/>
            <person name="Saif S."/>
            <person name="Shea T."/>
            <person name="Sykes S."/>
            <person name="Wortman J."/>
            <person name="Nusbaum C."/>
            <person name="Birren B."/>
        </authorList>
    </citation>
    <scope>NUCLEOTIDE SEQUENCE [LARGE SCALE GENOMIC DNA]</scope>
    <source>
        <strain evidence="2">NJM9701</strain>
    </source>
</reference>
<evidence type="ECO:0000313" key="2">
    <source>
        <dbReference type="EMBL" id="ETW09999.1"/>
    </source>
</evidence>
<gene>
    <name evidence="2" type="ORF">H310_00408</name>
</gene>
<accession>A0A024UUJ3</accession>
<dbReference type="InterPro" id="IPR036291">
    <property type="entry name" value="NAD(P)-bd_dom_sf"/>
</dbReference>
<name>A0A024UUJ3_9STRA</name>
<dbReference type="OrthoDB" id="5824at2759"/>
<dbReference type="InterPro" id="IPR051783">
    <property type="entry name" value="NAD(P)-dependent_oxidoreduct"/>
</dbReference>
<dbReference type="AlphaFoldDB" id="A0A024UUJ3"/>
<dbReference type="VEuPathDB" id="FungiDB:H310_00408"/>
<dbReference type="Gene3D" id="3.40.50.1400">
    <property type="match status" value="2"/>
</dbReference>
<dbReference type="GO" id="GO:0005737">
    <property type="term" value="C:cytoplasm"/>
    <property type="evidence" value="ECO:0007669"/>
    <property type="project" value="TreeGrafter"/>
</dbReference>
<dbReference type="EMBL" id="KI913952">
    <property type="protein sequence ID" value="ETW09999.1"/>
    <property type="molecule type" value="Genomic_DNA"/>
</dbReference>
<dbReference type="GeneID" id="20077458"/>
<organism evidence="2">
    <name type="scientific">Aphanomyces invadans</name>
    <dbReference type="NCBI Taxonomy" id="157072"/>
    <lineage>
        <taxon>Eukaryota</taxon>
        <taxon>Sar</taxon>
        <taxon>Stramenopiles</taxon>
        <taxon>Oomycota</taxon>
        <taxon>Saprolegniomycetes</taxon>
        <taxon>Saprolegniales</taxon>
        <taxon>Verrucalvaceae</taxon>
        <taxon>Aphanomyces</taxon>
    </lineage>
</organism>
<feature type="region of interest" description="Disordered" evidence="1">
    <location>
        <begin position="381"/>
        <end position="406"/>
    </location>
</feature>
<evidence type="ECO:0008006" key="3">
    <source>
        <dbReference type="Google" id="ProtNLM"/>
    </source>
</evidence>
<evidence type="ECO:0000256" key="1">
    <source>
        <dbReference type="SAM" id="MobiDB-lite"/>
    </source>
</evidence>
<dbReference type="eggNOG" id="KOG0747">
    <property type="taxonomic scope" value="Eukaryota"/>
</dbReference>
<dbReference type="CDD" id="cd05266">
    <property type="entry name" value="SDR_a4"/>
    <property type="match status" value="1"/>
</dbReference>
<protein>
    <recommendedName>
        <fullName evidence="3">NAD-dependent epimerase/dehydratase domain-containing protein</fullName>
    </recommendedName>
</protein>
<dbReference type="PANTHER" id="PTHR48079:SF6">
    <property type="entry name" value="NAD(P)-BINDING DOMAIN-CONTAINING PROTEIN-RELATED"/>
    <property type="match status" value="1"/>
</dbReference>
<dbReference type="STRING" id="157072.A0A024UUJ3"/>
<dbReference type="SUPFAM" id="SSF51735">
    <property type="entry name" value="NAD(P)-binding Rossmann-fold domains"/>
    <property type="match status" value="1"/>
</dbReference>
<dbReference type="RefSeq" id="XP_008861410.1">
    <property type="nucleotide sequence ID" value="XM_008863188.1"/>
</dbReference>
<sequence length="696" mass="75127">MDRHDELQLPQMSELSIGATLQVERRASSDRMDKMMNSALLPPPPAPTSSFGFNPSGVPGSGTSQPIIASLPLELMPPGSTKKPKLLVLGMGYTGSRVAAAFREKLGFSICGTVRSARAKLDLIGKGIKQVYFMDNGQLEIDSFRLLEDVTHVLMCIPPRVPPDTDLTNDNTKDLVLDALHTELKKLSTLQWVGYISSVSVYGDSHGATIDETAPLGAGTSRGRLRILTEAQWLESGLPVHVFRVGGIYGPGRGAIAQIQQGVARRIGDLPDKVFNRIHVDDIVNILLQSVALPKPGSIYNAVDDEPATGFDVVTYACNLMHVPPPSPISWAEAEATMSAMGKSFFEETKRVSNAKVKAELGVTFLYPTYREGLAAQLAQEADDADDAYPASTSSPTHATHHHASSRRRGRTHVCFVVNRGALKTEPCLDLRAVCANLTRRFDECVRFVPVSCSLSDQIPASQLHGEQAQLFDAALAKVSEAETGPLDLVLLPLFIGNSGAITEYIPTTIDAIQRARSAAGVPYLRYSMGRCLVDISKPSDNRVARILAQKVQALCPPGKKDELGGVHVLVVNHGTANKEVHLSRDLLGSQLAKVLGNTVDAVQTASMEGLGKDFNEPLLEAAFDVYKMHSGLVIIALLFLSSDQYTGAGGDIDAIVQRVKAKNPNLDVAVTTPLGSHPILTDMLTDRYFEAIKDW</sequence>
<dbReference type="SUPFAM" id="SSF53800">
    <property type="entry name" value="Chelatase"/>
    <property type="match status" value="1"/>
</dbReference>
<proteinExistence type="predicted"/>
<dbReference type="PANTHER" id="PTHR48079">
    <property type="entry name" value="PROTEIN YEEZ"/>
    <property type="match status" value="1"/>
</dbReference>
<dbReference type="GO" id="GO:0004029">
    <property type="term" value="F:aldehyde dehydrogenase (NAD+) activity"/>
    <property type="evidence" value="ECO:0007669"/>
    <property type="project" value="TreeGrafter"/>
</dbReference>